<name>A0ABX3A3C2_9GAMM</name>
<evidence type="ECO:0000313" key="1">
    <source>
        <dbReference type="EMBL" id="ODN43376.1"/>
    </source>
</evidence>
<dbReference type="EMBL" id="MDTU01000001">
    <property type="protein sequence ID" value="ODN43376.1"/>
    <property type="molecule type" value="Genomic_DNA"/>
</dbReference>
<keyword evidence="2" id="KW-1185">Reference proteome</keyword>
<evidence type="ECO:0000313" key="2">
    <source>
        <dbReference type="Proteomes" id="UP000094329"/>
    </source>
</evidence>
<reference evidence="1 2" key="1">
    <citation type="submission" date="2016-08" db="EMBL/GenBank/DDBJ databases">
        <title>Draft genome sequence of Candidatus Piscirickettsia litoralis, from seawater.</title>
        <authorList>
            <person name="Wan X."/>
            <person name="Lee A.J."/>
            <person name="Hou S."/>
            <person name="Donachie S.P."/>
        </authorList>
    </citation>
    <scope>NUCLEOTIDE SEQUENCE [LARGE SCALE GENOMIC DNA]</scope>
    <source>
        <strain evidence="1 2">Y2</strain>
    </source>
</reference>
<protein>
    <submittedName>
        <fullName evidence="1">Uncharacterized protein</fullName>
    </submittedName>
</protein>
<proteinExistence type="predicted"/>
<organism evidence="1 2">
    <name type="scientific">Piscirickettsia litoralis</name>
    <dbReference type="NCBI Taxonomy" id="1891921"/>
    <lineage>
        <taxon>Bacteria</taxon>
        <taxon>Pseudomonadati</taxon>
        <taxon>Pseudomonadota</taxon>
        <taxon>Gammaproteobacteria</taxon>
        <taxon>Thiotrichales</taxon>
        <taxon>Piscirickettsiaceae</taxon>
        <taxon>Piscirickettsia</taxon>
    </lineage>
</organism>
<gene>
    <name evidence="1" type="ORF">BGC07_11130</name>
</gene>
<accession>A0ABX3A3C2</accession>
<sequence length="87" mass="9727">MKITASQLDSVREYKFHEQTIQKETLEVSFSSPQPEATATLSTQAKAIQSTPITQPISELSDAFSPEDKLKILILKKTLLSAHRKRA</sequence>
<dbReference type="RefSeq" id="WP_069313173.1">
    <property type="nucleotide sequence ID" value="NZ_MDTU01000001.1"/>
</dbReference>
<dbReference type="Proteomes" id="UP000094329">
    <property type="component" value="Unassembled WGS sequence"/>
</dbReference>
<comment type="caution">
    <text evidence="1">The sequence shown here is derived from an EMBL/GenBank/DDBJ whole genome shotgun (WGS) entry which is preliminary data.</text>
</comment>